<organism evidence="1 2">
    <name type="scientific">Parasponia andersonii</name>
    <name type="common">Sponia andersonii</name>
    <dbReference type="NCBI Taxonomy" id="3476"/>
    <lineage>
        <taxon>Eukaryota</taxon>
        <taxon>Viridiplantae</taxon>
        <taxon>Streptophyta</taxon>
        <taxon>Embryophyta</taxon>
        <taxon>Tracheophyta</taxon>
        <taxon>Spermatophyta</taxon>
        <taxon>Magnoliopsida</taxon>
        <taxon>eudicotyledons</taxon>
        <taxon>Gunneridae</taxon>
        <taxon>Pentapetalae</taxon>
        <taxon>rosids</taxon>
        <taxon>fabids</taxon>
        <taxon>Rosales</taxon>
        <taxon>Cannabaceae</taxon>
        <taxon>Parasponia</taxon>
    </lineage>
</organism>
<name>A0A2P5BI61_PARAD</name>
<proteinExistence type="predicted"/>
<dbReference type="AlphaFoldDB" id="A0A2P5BI61"/>
<accession>A0A2P5BI61</accession>
<comment type="caution">
    <text evidence="1">The sequence shown here is derived from an EMBL/GenBank/DDBJ whole genome shotgun (WGS) entry which is preliminary data.</text>
</comment>
<reference evidence="2" key="1">
    <citation type="submission" date="2016-06" db="EMBL/GenBank/DDBJ databases">
        <title>Parallel loss of symbiosis genes in relatives of nitrogen-fixing non-legume Parasponia.</title>
        <authorList>
            <person name="Van Velzen R."/>
            <person name="Holmer R."/>
            <person name="Bu F."/>
            <person name="Rutten L."/>
            <person name="Van Zeijl A."/>
            <person name="Liu W."/>
            <person name="Santuari L."/>
            <person name="Cao Q."/>
            <person name="Sharma T."/>
            <person name="Shen D."/>
            <person name="Roswanjaya Y."/>
            <person name="Wardhani T."/>
            <person name="Kalhor M.S."/>
            <person name="Jansen J."/>
            <person name="Van den Hoogen J."/>
            <person name="Gungor B."/>
            <person name="Hartog M."/>
            <person name="Hontelez J."/>
            <person name="Verver J."/>
            <person name="Yang W.-C."/>
            <person name="Schijlen E."/>
            <person name="Repin R."/>
            <person name="Schilthuizen M."/>
            <person name="Schranz E."/>
            <person name="Heidstra R."/>
            <person name="Miyata K."/>
            <person name="Fedorova E."/>
            <person name="Kohlen W."/>
            <person name="Bisseling T."/>
            <person name="Smit S."/>
            <person name="Geurts R."/>
        </authorList>
    </citation>
    <scope>NUCLEOTIDE SEQUENCE [LARGE SCALE GENOMIC DNA]</scope>
    <source>
        <strain evidence="2">cv. WU1-14</strain>
    </source>
</reference>
<keyword evidence="2" id="KW-1185">Reference proteome</keyword>
<evidence type="ECO:0000313" key="1">
    <source>
        <dbReference type="EMBL" id="PON48484.1"/>
    </source>
</evidence>
<sequence length="90" mass="9878">MVTKTLTFQELGERMLSPKSSNNFTRRCPESKSSFQTCASKADVFRCRPLTSFLLLFLSERISSGICTETDDGPALVSPELAIAVVSPCK</sequence>
<gene>
    <name evidence="1" type="ORF">PanWU01x14_236790</name>
</gene>
<evidence type="ECO:0000313" key="2">
    <source>
        <dbReference type="Proteomes" id="UP000237105"/>
    </source>
</evidence>
<dbReference type="Proteomes" id="UP000237105">
    <property type="component" value="Unassembled WGS sequence"/>
</dbReference>
<protein>
    <submittedName>
        <fullName evidence="1">Uncharacterized protein</fullName>
    </submittedName>
</protein>
<dbReference type="EMBL" id="JXTB01000276">
    <property type="protein sequence ID" value="PON48484.1"/>
    <property type="molecule type" value="Genomic_DNA"/>
</dbReference>